<dbReference type="Gene3D" id="3.40.50.880">
    <property type="match status" value="1"/>
</dbReference>
<dbReference type="SUPFAM" id="SSF52317">
    <property type="entry name" value="Class I glutamine amidotransferase-like"/>
    <property type="match status" value="1"/>
</dbReference>
<keyword evidence="1" id="KW-0472">Membrane</keyword>
<dbReference type="PROSITE" id="PS50194">
    <property type="entry name" value="FILAMIN_REPEAT"/>
    <property type="match status" value="1"/>
</dbReference>
<evidence type="ECO:0000259" key="2">
    <source>
        <dbReference type="Pfam" id="PF07090"/>
    </source>
</evidence>
<accession>A0A381TML1</accession>
<protein>
    <recommendedName>
        <fullName evidence="2">Putative glutamine amidotransferase domain-containing protein</fullName>
    </recommendedName>
</protein>
<organism evidence="3">
    <name type="scientific">marine metagenome</name>
    <dbReference type="NCBI Taxonomy" id="408172"/>
    <lineage>
        <taxon>unclassified sequences</taxon>
        <taxon>metagenomes</taxon>
        <taxon>ecological metagenomes</taxon>
    </lineage>
</organism>
<dbReference type="AlphaFoldDB" id="A0A381TML1"/>
<name>A0A381TML1_9ZZZZ</name>
<dbReference type="Pfam" id="PF07090">
    <property type="entry name" value="GATase1_like"/>
    <property type="match status" value="1"/>
</dbReference>
<dbReference type="InterPro" id="IPR014756">
    <property type="entry name" value="Ig_E-set"/>
</dbReference>
<dbReference type="EMBL" id="UINC01004850">
    <property type="protein sequence ID" value="SVA17295.1"/>
    <property type="molecule type" value="Genomic_DNA"/>
</dbReference>
<feature type="transmembrane region" description="Helical" evidence="1">
    <location>
        <begin position="40"/>
        <end position="57"/>
    </location>
</feature>
<dbReference type="SUPFAM" id="SSF81296">
    <property type="entry name" value="E set domains"/>
    <property type="match status" value="1"/>
</dbReference>
<evidence type="ECO:0000313" key="3">
    <source>
        <dbReference type="EMBL" id="SVA17295.1"/>
    </source>
</evidence>
<evidence type="ECO:0000256" key="1">
    <source>
        <dbReference type="SAM" id="Phobius"/>
    </source>
</evidence>
<feature type="transmembrane region" description="Helical" evidence="1">
    <location>
        <begin position="6"/>
        <end position="28"/>
    </location>
</feature>
<keyword evidence="1" id="KW-0812">Transmembrane</keyword>
<reference evidence="3" key="1">
    <citation type="submission" date="2018-05" db="EMBL/GenBank/DDBJ databases">
        <authorList>
            <person name="Lanie J.A."/>
            <person name="Ng W.-L."/>
            <person name="Kazmierczak K.M."/>
            <person name="Andrzejewski T.M."/>
            <person name="Davidsen T.M."/>
            <person name="Wayne K.J."/>
            <person name="Tettelin H."/>
            <person name="Glass J.I."/>
            <person name="Rusch D."/>
            <person name="Podicherti R."/>
            <person name="Tsui H.-C.T."/>
            <person name="Winkler M.E."/>
        </authorList>
    </citation>
    <scope>NUCLEOTIDE SEQUENCE</scope>
</reference>
<dbReference type="PANTHER" id="PTHR37947">
    <property type="entry name" value="BLL2462 PROTEIN"/>
    <property type="match status" value="1"/>
</dbReference>
<proteinExistence type="predicted"/>
<dbReference type="InterPro" id="IPR017868">
    <property type="entry name" value="Filamin/ABP280_repeat-like"/>
</dbReference>
<gene>
    <name evidence="3" type="ORF">METZ01_LOCUS70149</name>
</gene>
<dbReference type="Gene3D" id="2.60.40.10">
    <property type="entry name" value="Immunoglobulins"/>
    <property type="match status" value="1"/>
</dbReference>
<dbReference type="PANTHER" id="PTHR37947:SF1">
    <property type="entry name" value="BLL2462 PROTEIN"/>
    <property type="match status" value="1"/>
</dbReference>
<dbReference type="InterPro" id="IPR013783">
    <property type="entry name" value="Ig-like_fold"/>
</dbReference>
<dbReference type="InterPro" id="IPR010768">
    <property type="entry name" value="GATase1-like"/>
</dbReference>
<feature type="transmembrane region" description="Helical" evidence="1">
    <location>
        <begin position="711"/>
        <end position="731"/>
    </location>
</feature>
<keyword evidence="1" id="KW-1133">Transmembrane helix</keyword>
<sequence length="738" mass="79706">MVFDALMPWWLIATLVIGAVGVTLRAYWRPLVPVSIGFRSILMSLRLSVLLLLILILQRPVLLEPSTDRLDAIVPILVDVSRSMRLKDANDDGHRRIDEASRLVEEVLLPSVGEVFDVDLLGFGELLTPVEPTNLRADARQSDLQGALRGVRERYRGRTVAGVIVVSDGGETGSESVEVSGAGAFPVFAVGVGRAVIERDREVLDVTVGPANLANSVVDLSASVVSHGFGKEPIEVRLLEDGRLVQLDWVTPAESGAPLPIVFRVSPKSDVATRYTVEVPVDPSELTPDNNAMRVLVPPSGRLRRVLLVEGAPGYDHSFLKRAWLQDEGIELDSVVLKGANDRGQNTFYIQGDTDRTPALSTGYPQNRSALFFYDAVVLANTPAEFFSSDQLNMTVDFVSKRGGGLLVFGAQAFVGRGLASTPIETILPLYLAGRTTTIAQGAVREPNTVSLTAAGANHGLMRLGMTADINQTRWDAVPPLAGVAALGDPKPGASVLAHTVGAGGGLYPLIAVQRYGRGRTMVFTGEASWRWKMLLPSDDDTYDTFWKQTVRWLSEIAPGPVTVSTEGGRVAGEVVHLEISSRDSTYETVANASITVHVTGPAGDIQEIRPSLTDAVAGRYTAKFTPAQSGVYRIDVLADQESSSLGSVETRVLVGGSDRELTDPRMNSEALARLAERTGGAVVPVDALGELPGQLRERATVSATSVRLDLWNNVWVFLLLVFLPSVEWLLRRQWGMR</sequence>
<dbReference type="Pfam" id="PF00630">
    <property type="entry name" value="Filamin"/>
    <property type="match status" value="1"/>
</dbReference>
<feature type="domain" description="Putative glutamine amidotransferase" evidence="2">
    <location>
        <begin position="364"/>
        <end position="555"/>
    </location>
</feature>
<dbReference type="InterPro" id="IPR029062">
    <property type="entry name" value="Class_I_gatase-like"/>
</dbReference>